<reference evidence="1" key="2">
    <citation type="submission" date="2021-08" db="EMBL/GenBank/DDBJ databases">
        <authorList>
            <person name="Tani A."/>
            <person name="Ola A."/>
            <person name="Ogura Y."/>
            <person name="Katsura K."/>
            <person name="Hayashi T."/>
        </authorList>
    </citation>
    <scope>NUCLEOTIDE SEQUENCE</scope>
    <source>
        <strain evidence="1">DSM 19015</strain>
    </source>
</reference>
<comment type="caution">
    <text evidence="1">The sequence shown here is derived from an EMBL/GenBank/DDBJ whole genome shotgun (WGS) entry which is preliminary data.</text>
</comment>
<evidence type="ECO:0000313" key="1">
    <source>
        <dbReference type="EMBL" id="GJD95931.1"/>
    </source>
</evidence>
<gene>
    <name evidence="1" type="ORF">OCOJLMKI_3148</name>
</gene>
<keyword evidence="2" id="KW-1185">Reference proteome</keyword>
<dbReference type="Proteomes" id="UP001055125">
    <property type="component" value="Unassembled WGS sequence"/>
</dbReference>
<accession>A0ABQ4RYK6</accession>
<organism evidence="1 2">
    <name type="scientific">Methylobacterium iners</name>
    <dbReference type="NCBI Taxonomy" id="418707"/>
    <lineage>
        <taxon>Bacteria</taxon>
        <taxon>Pseudomonadati</taxon>
        <taxon>Pseudomonadota</taxon>
        <taxon>Alphaproteobacteria</taxon>
        <taxon>Hyphomicrobiales</taxon>
        <taxon>Methylobacteriaceae</taxon>
        <taxon>Methylobacterium</taxon>
    </lineage>
</organism>
<dbReference type="RefSeq" id="WP_238245057.1">
    <property type="nucleotide sequence ID" value="NZ_BPQP01000049.1"/>
</dbReference>
<dbReference type="InterPro" id="IPR045709">
    <property type="entry name" value="DUF6065"/>
</dbReference>
<name>A0ABQ4RYK6_9HYPH</name>
<proteinExistence type="predicted"/>
<dbReference type="EMBL" id="BPQP01000049">
    <property type="protein sequence ID" value="GJD95931.1"/>
    <property type="molecule type" value="Genomic_DNA"/>
</dbReference>
<reference evidence="1" key="1">
    <citation type="journal article" date="2021" name="Front. Microbiol.">
        <title>Comprehensive Comparative Genomics and Phenotyping of Methylobacterium Species.</title>
        <authorList>
            <person name="Alessa O."/>
            <person name="Ogura Y."/>
            <person name="Fujitani Y."/>
            <person name="Takami H."/>
            <person name="Hayashi T."/>
            <person name="Sahin N."/>
            <person name="Tani A."/>
        </authorList>
    </citation>
    <scope>NUCLEOTIDE SEQUENCE</scope>
    <source>
        <strain evidence="1">DSM 19015</strain>
    </source>
</reference>
<evidence type="ECO:0000313" key="2">
    <source>
        <dbReference type="Proteomes" id="UP001055125"/>
    </source>
</evidence>
<sequence>MIWFRNKAQAAQGQIEFLCRPQDKGVIAEPYPARDKLPDWFRKVPAIDKEVLSPTNNAITVKRCMPFLDAMSAGWILPLAATVRLEVKDEGRTVNAGWEFDRDMVGNHAPFQVAGHPALPRPPCKMYNYWTIRTPPGWSCLFVAPLNRDNGVLDVISGVVDTDEYNSLIHFPFFANAPDGIYTLEKGTPLVQVIPFQRSTTDLAAVVRAEDPDEADTRRRILRSTQAGDGWYRKTARAKR</sequence>
<dbReference type="Pfam" id="PF19541">
    <property type="entry name" value="DUF6065"/>
    <property type="match status" value="1"/>
</dbReference>
<protein>
    <submittedName>
        <fullName evidence="1">Uncharacterized protein</fullName>
    </submittedName>
</protein>